<dbReference type="InterPro" id="IPR036852">
    <property type="entry name" value="Peptidase_S8/S53_dom_sf"/>
</dbReference>
<dbReference type="InterPro" id="IPR030400">
    <property type="entry name" value="Sedolisin_dom"/>
</dbReference>
<reference evidence="3 4" key="1">
    <citation type="journal article" date="2016" name="Genome Announc.">
        <title>Draft Whole-Genome Sequence of Trichoderma gamsii T6085, a Promising Biocontrol Agent of Fusarium Head Blight on Wheat.</title>
        <authorList>
            <person name="Baroncelli R."/>
            <person name="Zapparata A."/>
            <person name="Piaggeschi G."/>
            <person name="Sarrocco S."/>
            <person name="Vannacci G."/>
        </authorList>
    </citation>
    <scope>NUCLEOTIDE SEQUENCE [LARGE SCALE GENOMIC DNA]</scope>
    <source>
        <strain evidence="3 4">T6085</strain>
    </source>
</reference>
<dbReference type="PANTHER" id="PTHR14218">
    <property type="entry name" value="PROTEASE S8 TRIPEPTIDYL PEPTIDASE I CLN2"/>
    <property type="match status" value="1"/>
</dbReference>
<dbReference type="EMBL" id="JPDN02000018">
    <property type="protein sequence ID" value="PON25332.1"/>
    <property type="molecule type" value="Genomic_DNA"/>
</dbReference>
<gene>
    <name evidence="3" type="ORF">TGAM01_v205626</name>
</gene>
<dbReference type="GO" id="GO:0008240">
    <property type="term" value="F:tripeptidyl-peptidase activity"/>
    <property type="evidence" value="ECO:0007669"/>
    <property type="project" value="TreeGrafter"/>
</dbReference>
<dbReference type="RefSeq" id="XP_018665898.1">
    <property type="nucleotide sequence ID" value="XM_018801066.1"/>
</dbReference>
<evidence type="ECO:0000259" key="2">
    <source>
        <dbReference type="PROSITE" id="PS51695"/>
    </source>
</evidence>
<dbReference type="Proteomes" id="UP000054821">
    <property type="component" value="Unassembled WGS sequence"/>
</dbReference>
<dbReference type="InterPro" id="IPR050819">
    <property type="entry name" value="Tripeptidyl-peptidase_I"/>
</dbReference>
<dbReference type="InterPro" id="IPR000209">
    <property type="entry name" value="Peptidase_S8/S53_dom"/>
</dbReference>
<dbReference type="PANTHER" id="PTHR14218:SF19">
    <property type="entry name" value="SERINE PROTEASE AORO, PUTATIVE (AFU_ORTHOLOGUE AFUA_6G10250)-RELATED"/>
    <property type="match status" value="1"/>
</dbReference>
<dbReference type="GeneID" id="29981149"/>
<dbReference type="STRING" id="398673.A0A2P4ZM04"/>
<dbReference type="Pfam" id="PF00082">
    <property type="entry name" value="Peptidase_S8"/>
    <property type="match status" value="1"/>
</dbReference>
<protein>
    <recommendedName>
        <fullName evidence="2">Peptidase S53 domain-containing protein</fullName>
    </recommendedName>
</protein>
<dbReference type="AlphaFoldDB" id="A0A2P4ZM04"/>
<organism evidence="3 4">
    <name type="scientific">Trichoderma gamsii</name>
    <dbReference type="NCBI Taxonomy" id="398673"/>
    <lineage>
        <taxon>Eukaryota</taxon>
        <taxon>Fungi</taxon>
        <taxon>Dikarya</taxon>
        <taxon>Ascomycota</taxon>
        <taxon>Pezizomycotina</taxon>
        <taxon>Sordariomycetes</taxon>
        <taxon>Hypocreomycetidae</taxon>
        <taxon>Hypocreales</taxon>
        <taxon>Hypocreaceae</taxon>
        <taxon>Trichoderma</taxon>
    </lineage>
</organism>
<feature type="domain" description="Peptidase S53" evidence="2">
    <location>
        <begin position="1"/>
        <end position="214"/>
    </location>
</feature>
<dbReference type="Gene3D" id="3.40.50.200">
    <property type="entry name" value="Peptidase S8/S53 domain"/>
    <property type="match status" value="1"/>
</dbReference>
<evidence type="ECO:0000256" key="1">
    <source>
        <dbReference type="PROSITE-ProRule" id="PRU01032"/>
    </source>
</evidence>
<proteinExistence type="predicted"/>
<name>A0A2P4ZM04_9HYPO</name>
<comment type="caution">
    <text evidence="1">Lacks conserved residue(s) required for the propagation of feature annotation.</text>
</comment>
<comment type="caution">
    <text evidence="3">The sequence shown here is derived from an EMBL/GenBank/DDBJ whole genome shotgun (WGS) entry which is preliminary data.</text>
</comment>
<dbReference type="GO" id="GO:0004252">
    <property type="term" value="F:serine-type endopeptidase activity"/>
    <property type="evidence" value="ECO:0007669"/>
    <property type="project" value="InterPro"/>
</dbReference>
<accession>A0A2P4ZM04</accession>
<keyword evidence="4" id="KW-1185">Reference proteome</keyword>
<evidence type="ECO:0000313" key="4">
    <source>
        <dbReference type="Proteomes" id="UP000054821"/>
    </source>
</evidence>
<dbReference type="GO" id="GO:0006508">
    <property type="term" value="P:proteolysis"/>
    <property type="evidence" value="ECO:0007669"/>
    <property type="project" value="InterPro"/>
</dbReference>
<evidence type="ECO:0000313" key="3">
    <source>
        <dbReference type="EMBL" id="PON25332.1"/>
    </source>
</evidence>
<sequence>MGTTIVSSTGDHGSASTNASDPEHIDFYHAVSQYPANCPYLLTVGATQLLPGLEEVGLNVGWFASAGGFSWNYSRPAYQDKAVQNYLNNHKDLDPKRFNSQGRGFPDVAALGWNVLSVFSNESQVVSQGGTSASAPIFAALINRINDERLSVGKSTVGFVNPVLYENPQIFNEVTKGNTSICDSVAFEAAEGWDPITGLGTPNYPKMLDVFMSLP</sequence>
<dbReference type="SUPFAM" id="SSF52743">
    <property type="entry name" value="Subtilisin-like"/>
    <property type="match status" value="1"/>
</dbReference>
<dbReference type="CDD" id="cd04056">
    <property type="entry name" value="Peptidases_S53"/>
    <property type="match status" value="1"/>
</dbReference>
<dbReference type="PROSITE" id="PS51695">
    <property type="entry name" value="SEDOLISIN"/>
    <property type="match status" value="1"/>
</dbReference>